<comment type="caution">
    <text evidence="1">The sequence shown here is derived from an EMBL/GenBank/DDBJ whole genome shotgun (WGS) entry which is preliminary data.</text>
</comment>
<proteinExistence type="predicted"/>
<name>A0A561F0L1_9ACTN</name>
<organism evidence="1 2">
    <name type="scientific">Kitasatospora atroaurantiaca</name>
    <dbReference type="NCBI Taxonomy" id="285545"/>
    <lineage>
        <taxon>Bacteria</taxon>
        <taxon>Bacillati</taxon>
        <taxon>Actinomycetota</taxon>
        <taxon>Actinomycetes</taxon>
        <taxon>Kitasatosporales</taxon>
        <taxon>Streptomycetaceae</taxon>
        <taxon>Kitasatospora</taxon>
    </lineage>
</organism>
<dbReference type="Proteomes" id="UP000318416">
    <property type="component" value="Unassembled WGS sequence"/>
</dbReference>
<protein>
    <submittedName>
        <fullName evidence="1">Uncharacterized protein</fullName>
    </submittedName>
</protein>
<accession>A0A561F0L1</accession>
<gene>
    <name evidence="1" type="ORF">FB465_6581</name>
</gene>
<dbReference type="OrthoDB" id="5188753at2"/>
<evidence type="ECO:0000313" key="1">
    <source>
        <dbReference type="EMBL" id="TWE21398.1"/>
    </source>
</evidence>
<evidence type="ECO:0000313" key="2">
    <source>
        <dbReference type="Proteomes" id="UP000318416"/>
    </source>
</evidence>
<reference evidence="1 2" key="1">
    <citation type="submission" date="2019-06" db="EMBL/GenBank/DDBJ databases">
        <title>Sequencing the genomes of 1000 actinobacteria strains.</title>
        <authorList>
            <person name="Klenk H.-P."/>
        </authorList>
    </citation>
    <scope>NUCLEOTIDE SEQUENCE [LARGE SCALE GENOMIC DNA]</scope>
    <source>
        <strain evidence="1 2">DSM 41649</strain>
    </source>
</reference>
<sequence>MTTELDRDDFGRITHDPSARRLELEWFESTERMADQDFRRSLERLAELSEEHRPRHVMIDVTRFAFSPNPDTAQWRQDEIIPRYNAAGIEKFAFLLPPSAPSPGEPAPEPTADFPTGWFLARAALEEWLQQP</sequence>
<dbReference type="RefSeq" id="WP_145796334.1">
    <property type="nucleotide sequence ID" value="NZ_BAAABR010000025.1"/>
</dbReference>
<dbReference type="EMBL" id="VIVR01000001">
    <property type="protein sequence ID" value="TWE21398.1"/>
    <property type="molecule type" value="Genomic_DNA"/>
</dbReference>
<keyword evidence="2" id="KW-1185">Reference proteome</keyword>
<dbReference type="AlphaFoldDB" id="A0A561F0L1"/>